<gene>
    <name evidence="2" type="ORF">LKACC12383_01411</name>
</gene>
<keyword evidence="1" id="KW-0812">Transmembrane</keyword>
<dbReference type="GO" id="GO:0042802">
    <property type="term" value="F:identical protein binding"/>
    <property type="evidence" value="ECO:0007669"/>
    <property type="project" value="TreeGrafter"/>
</dbReference>
<proteinExistence type="predicted"/>
<evidence type="ECO:0000313" key="2">
    <source>
        <dbReference type="EMBL" id="OWF32921.1"/>
    </source>
</evidence>
<dbReference type="PANTHER" id="PTHR40448">
    <property type="entry name" value="TWO-COMPONENT SENSOR HISTIDINE KINASE"/>
    <property type="match status" value="1"/>
</dbReference>
<organism evidence="2 3">
    <name type="scientific">Companilactobacillus kimchii</name>
    <dbReference type="NCBI Taxonomy" id="2801452"/>
    <lineage>
        <taxon>Bacteria</taxon>
        <taxon>Bacillati</taxon>
        <taxon>Bacillota</taxon>
        <taxon>Bacilli</taxon>
        <taxon>Lactobacillales</taxon>
        <taxon>Lactobacillaceae</taxon>
        <taxon>Companilactobacillus</taxon>
    </lineage>
</organism>
<feature type="transmembrane region" description="Helical" evidence="1">
    <location>
        <begin position="175"/>
        <end position="199"/>
    </location>
</feature>
<feature type="transmembrane region" description="Helical" evidence="1">
    <location>
        <begin position="118"/>
        <end position="138"/>
    </location>
</feature>
<dbReference type="Gene3D" id="3.30.565.10">
    <property type="entry name" value="Histidine kinase-like ATPase, C-terminal domain"/>
    <property type="match status" value="1"/>
</dbReference>
<dbReference type="PANTHER" id="PTHR40448:SF1">
    <property type="entry name" value="TWO-COMPONENT SENSOR HISTIDINE KINASE"/>
    <property type="match status" value="1"/>
</dbReference>
<reference evidence="2 3" key="1">
    <citation type="submission" date="2017-03" db="EMBL/GenBank/DDBJ databases">
        <title>Genome sequence of Lactobacillus kimchii KACC 12383.</title>
        <authorList>
            <person name="Chun J."/>
        </authorList>
    </citation>
    <scope>NUCLEOTIDE SEQUENCE [LARGE SCALE GENOMIC DNA]</scope>
    <source>
        <strain evidence="2 3">KACC 12383</strain>
    </source>
</reference>
<protein>
    <recommendedName>
        <fullName evidence="4">Signal transduction protein</fullName>
    </recommendedName>
</protein>
<dbReference type="AlphaFoldDB" id="A0A210P903"/>
<dbReference type="Proteomes" id="UP000196649">
    <property type="component" value="Unassembled WGS sequence"/>
</dbReference>
<sequence length="424" mass="50096">MSIISPQLFTIFSNWFLFFFLFSNLYQNRLSNKKKIILYPSFIIGFTIIESLIPFTKLPLDIFTYFYLRKSKDIDYYLLNVFIITAAVKIIAIFISTVIFAIIVTIDNLDANSFPQLIIIYSSIIVVSIIFILIYNFFNINKRLDKKTPLTTIILGYVYLIFFTILILVQSFKNYPYFILGTLLFIVIQSFFVIIIFLYRRLRNHKAYQDKFAEEQVKNLKIYTDQLESDQLKLRHFKHDYKNLLFSLKTVVDEQDNIAMNQALDKLENYSDGYLNNLSMDLFQDIKNVHNSYLKSLLISKINTINQKDIASHFTCNQELDDLPINIFDFINLLDTAIDNAIYFTQKQNNGEIYLSINQEGQQLAFLIYNSIANQPNTAIEEKKHLDRLLHIRTLRKKYSNLFIQSNQSQKWFRFNIILITKED</sequence>
<feature type="transmembrane region" description="Helical" evidence="1">
    <location>
        <begin position="7"/>
        <end position="25"/>
    </location>
</feature>
<accession>A0A210P903</accession>
<evidence type="ECO:0000313" key="3">
    <source>
        <dbReference type="Proteomes" id="UP000196649"/>
    </source>
</evidence>
<comment type="caution">
    <text evidence="2">The sequence shown here is derived from an EMBL/GenBank/DDBJ whole genome shotgun (WGS) entry which is preliminary data.</text>
</comment>
<name>A0A210P903_9LACO</name>
<feature type="transmembrane region" description="Helical" evidence="1">
    <location>
        <begin position="37"/>
        <end position="55"/>
    </location>
</feature>
<feature type="transmembrane region" description="Helical" evidence="1">
    <location>
        <begin position="76"/>
        <end position="106"/>
    </location>
</feature>
<keyword evidence="1" id="KW-1133">Transmembrane helix</keyword>
<evidence type="ECO:0000256" key="1">
    <source>
        <dbReference type="SAM" id="Phobius"/>
    </source>
</evidence>
<dbReference type="RefSeq" id="WP_056967768.1">
    <property type="nucleotide sequence ID" value="NZ_LNUB01000037.1"/>
</dbReference>
<dbReference type="InterPro" id="IPR036890">
    <property type="entry name" value="HATPase_C_sf"/>
</dbReference>
<keyword evidence="1" id="KW-0472">Membrane</keyword>
<dbReference type="EMBL" id="MXAL01000006">
    <property type="protein sequence ID" value="OWF32921.1"/>
    <property type="molecule type" value="Genomic_DNA"/>
</dbReference>
<evidence type="ECO:0008006" key="4">
    <source>
        <dbReference type="Google" id="ProtNLM"/>
    </source>
</evidence>
<feature type="transmembrane region" description="Helical" evidence="1">
    <location>
        <begin position="150"/>
        <end position="169"/>
    </location>
</feature>